<organism evidence="14">
    <name type="scientific">Drosophila rhopaloa</name>
    <name type="common">Fruit fly</name>
    <dbReference type="NCBI Taxonomy" id="1041015"/>
    <lineage>
        <taxon>Eukaryota</taxon>
        <taxon>Metazoa</taxon>
        <taxon>Ecdysozoa</taxon>
        <taxon>Arthropoda</taxon>
        <taxon>Hexapoda</taxon>
        <taxon>Insecta</taxon>
        <taxon>Pterygota</taxon>
        <taxon>Neoptera</taxon>
        <taxon>Endopterygota</taxon>
        <taxon>Diptera</taxon>
        <taxon>Brachycera</taxon>
        <taxon>Muscomorpha</taxon>
        <taxon>Ephydroidea</taxon>
        <taxon>Drosophilidae</taxon>
        <taxon>Drosophila</taxon>
        <taxon>Sophophora</taxon>
    </lineage>
</organism>
<dbReference type="GO" id="GO:0008083">
    <property type="term" value="F:growth factor activity"/>
    <property type="evidence" value="ECO:0007669"/>
    <property type="project" value="UniProtKB-KW"/>
</dbReference>
<sequence>MRFAFDPHQSQSEPSFKANKCFFNCQCICCRQGCCVVVVKCCCCSSFNCCGSNGSRKAFLQPALARKKVPDPDISSVSKLMGAILVLARWATALATLLTSCILLDIFPVLGQSNVSDGSGASGRAVHVSVPTAPNETPNSNTDAKLKFFYGFTSYEVNNDQQVQSNSLCRMLCNSQNRKRQRRKRRRRRRRRRRHRNAVSDKRLQVPRRSQKHIRSDQQVQKNKIVFQQSLSLSDGTCQSLETKFRAKYDAIPGGNLTGQTERSVLVSPLREIISPWSSTQNSMRNCSKNKRNRANLIWLLIGLVWFEVKLINCNGISSSNYYASNLETHKGCTLCHEEGKLNIYNDKDNPHTDYNIYNKYQNNNYFYKKTNKPHNNNAPSDQVRLESIKRQILTKLGLSHKPNVSHPLPKQFIWETIYRADGGQMIINNAFESSRNDLDQQNSIPRTLALPEIHTFNDRGGRSYPSIEREANQHQYRLPLDYTLNSSRGNVYKKVLRNRPAGRKGHQIQNGEGKNVFLKGWPEKRQLKMISRIESESATQLKSRPSSFGKMQNGHSRKDNVMQGKPMNANAFRKSTYLLDINQSSDSSVNIGINDDIRRKAHDYFTDYSVQTHDKGQYLGSISGIGYHPMVQNIEDQKQKRHFEPVVHDQENIDHEDFFGNTQEIITFAEEGTQYRQYRILEFAPQNRRVPNQKLSIRSAQIHIRIDKPHSFWIERAKNLQEEHLLNIKRKWRANKPHHRIKIWVFQLSTAINITEKGLDKAILFRASFEVNTKHLGWQKFDLTETIREWYGHNNNEKLRLLIDCTGCGGRYSLHLFQTSKLRDNSSDYLSPNPNRPFLVLHTESARTRRVRRRAVDCGGALSGQCCKESFYVSFKALGWDDWIIAPRGYFANYCRGDCTGSFRTPDTFQTFHAHFIEEYRKMGLLNGMRPCCAPIKFSSMSLIYYGDDGIIKRDLPKMVVDECGCP</sequence>
<reference evidence="12" key="1">
    <citation type="journal article" date="2021" name="Elife">
        <title>Highly contiguous assemblies of 101 drosophilid genomes.</title>
        <authorList>
            <person name="Kim B.Y."/>
            <person name="Wang J.R."/>
            <person name="Miller D.E."/>
            <person name="Barmina O."/>
            <person name="Delaney E."/>
            <person name="Thompson A."/>
            <person name="Comeault A.A."/>
            <person name="Peede D."/>
            <person name="D'Agostino E.R."/>
            <person name="Pelaez J."/>
            <person name="Aguilar J.M."/>
            <person name="Haji D."/>
            <person name="Matsunaga T."/>
            <person name="Armstrong E.E."/>
            <person name="Zych M."/>
            <person name="Ogawa Y."/>
            <person name="Stamenkovic-Radak M."/>
            <person name="Jelic M."/>
            <person name="Veselinovic M.S."/>
            <person name="Tanaskovic M."/>
            <person name="Eric P."/>
            <person name="Gao J.J."/>
            <person name="Katoh T.K."/>
            <person name="Toda M.J."/>
            <person name="Watabe H."/>
            <person name="Watada M."/>
            <person name="Davis J.S."/>
            <person name="Moyle L.C."/>
            <person name="Manoli G."/>
            <person name="Bertolini E."/>
            <person name="Kostal V."/>
            <person name="Hawley R.S."/>
            <person name="Takahashi A."/>
            <person name="Jones C.D."/>
            <person name="Price D.K."/>
            <person name="Whiteman N."/>
            <person name="Kopp A."/>
            <person name="Matute D.R."/>
            <person name="Petrov D.A."/>
        </authorList>
    </citation>
    <scope>NUCLEOTIDE SEQUENCE [LARGE SCALE GENOMIC DNA]</scope>
</reference>
<dbReference type="CDD" id="cd13752">
    <property type="entry name" value="TGF_beta_INHB"/>
    <property type="match status" value="1"/>
</dbReference>
<evidence type="ECO:0000313" key="13">
    <source>
        <dbReference type="RefSeq" id="XP_016991135.1"/>
    </source>
</evidence>
<dbReference type="InterPro" id="IPR015615">
    <property type="entry name" value="TGF-beta-rel"/>
</dbReference>
<dbReference type="RefSeq" id="XP_016991137.1">
    <property type="nucleotide sequence ID" value="XM_017135648.1"/>
</dbReference>
<dbReference type="PROSITE" id="PS00250">
    <property type="entry name" value="TGF_BETA_1"/>
    <property type="match status" value="1"/>
</dbReference>
<feature type="region of interest" description="Disordered" evidence="9">
    <location>
        <begin position="537"/>
        <end position="564"/>
    </location>
</feature>
<dbReference type="PROSITE" id="PS51362">
    <property type="entry name" value="TGF_BETA_2"/>
    <property type="match status" value="1"/>
</dbReference>
<evidence type="ECO:0000256" key="5">
    <source>
        <dbReference type="ARBA" id="ARBA00023030"/>
    </source>
</evidence>
<dbReference type="GO" id="GO:0005125">
    <property type="term" value="F:cytokine activity"/>
    <property type="evidence" value="ECO:0007669"/>
    <property type="project" value="TreeGrafter"/>
</dbReference>
<dbReference type="Pfam" id="PF00019">
    <property type="entry name" value="TGF_beta"/>
    <property type="match status" value="1"/>
</dbReference>
<dbReference type="InterPro" id="IPR017948">
    <property type="entry name" value="TGFb_CS"/>
</dbReference>
<evidence type="ECO:0000256" key="1">
    <source>
        <dbReference type="ARBA" id="ARBA00004613"/>
    </source>
</evidence>
<comment type="similarity">
    <text evidence="2 8">Belongs to the TGF-beta family.</text>
</comment>
<gene>
    <name evidence="13 14 15" type="primary">LOC108053075</name>
    <name evidence="11" type="synonym">108053075</name>
</gene>
<keyword evidence="12" id="KW-1185">Reference proteome</keyword>
<feature type="domain" description="TGF-beta family profile" evidence="10">
    <location>
        <begin position="848"/>
        <end position="968"/>
    </location>
</feature>
<dbReference type="SUPFAM" id="SSF57501">
    <property type="entry name" value="Cystine-knot cytokines"/>
    <property type="match status" value="1"/>
</dbReference>
<dbReference type="RefSeq" id="XP_016991135.1">
    <property type="nucleotide sequence ID" value="XM_017135646.1"/>
</dbReference>
<evidence type="ECO:0000313" key="12">
    <source>
        <dbReference type="Proteomes" id="UP001652680"/>
    </source>
</evidence>
<dbReference type="PANTHER" id="PTHR11848">
    <property type="entry name" value="TGF-BETA FAMILY"/>
    <property type="match status" value="1"/>
</dbReference>
<dbReference type="PANTHER" id="PTHR11848:SF309">
    <property type="entry name" value="INHIBIN BETA CHAIN"/>
    <property type="match status" value="1"/>
</dbReference>
<proteinExistence type="inferred from homology"/>
<keyword evidence="4" id="KW-0732">Signal</keyword>
<dbReference type="GO" id="GO:0005615">
    <property type="term" value="C:extracellular space"/>
    <property type="evidence" value="ECO:0007669"/>
    <property type="project" value="TreeGrafter"/>
</dbReference>
<dbReference type="FunFam" id="2.60.120.970:FF:000044">
    <property type="entry name" value="Inhibin beta chain"/>
    <property type="match status" value="1"/>
</dbReference>
<keyword evidence="7" id="KW-0325">Glycoprotein</keyword>
<evidence type="ECO:0000256" key="6">
    <source>
        <dbReference type="ARBA" id="ARBA00023157"/>
    </source>
</evidence>
<dbReference type="Proteomes" id="UP001652680">
    <property type="component" value="Unassembled WGS sequence"/>
</dbReference>
<feature type="compositionally biased region" description="Polar residues" evidence="9">
    <location>
        <begin position="537"/>
        <end position="555"/>
    </location>
</feature>
<name>A0A6P4G0Z8_DRORH</name>
<dbReference type="FunFam" id="2.10.90.10:FF:000005">
    <property type="entry name" value="Inhibin beta A chain"/>
    <property type="match status" value="1"/>
</dbReference>
<evidence type="ECO:0000313" key="15">
    <source>
        <dbReference type="RefSeq" id="XP_016991137.1"/>
    </source>
</evidence>
<evidence type="ECO:0000313" key="11">
    <source>
        <dbReference type="EnsemblMetazoa" id="XP_016991135.1"/>
    </source>
</evidence>
<evidence type="ECO:0000256" key="9">
    <source>
        <dbReference type="SAM" id="MobiDB-lite"/>
    </source>
</evidence>
<dbReference type="CTD" id="43826"/>
<dbReference type="EnsemblMetazoa" id="XM_017135646.2">
    <property type="protein sequence ID" value="XP_016991135.1"/>
    <property type="gene ID" value="LOC108053075"/>
</dbReference>
<dbReference type="InterPro" id="IPR001839">
    <property type="entry name" value="TGF-b_C"/>
</dbReference>
<dbReference type="EnsemblMetazoa" id="XM_017135648.2">
    <property type="protein sequence ID" value="XP_016991137.1"/>
    <property type="gene ID" value="LOC108053075"/>
</dbReference>
<dbReference type="OrthoDB" id="6516235at2759"/>
<dbReference type="AlphaFoldDB" id="A0A6P4G0Z8"/>
<evidence type="ECO:0000256" key="8">
    <source>
        <dbReference type="RuleBase" id="RU000354"/>
    </source>
</evidence>
<dbReference type="SMART" id="SM00204">
    <property type="entry name" value="TGFB"/>
    <property type="match status" value="1"/>
</dbReference>
<protein>
    <submittedName>
        <fullName evidence="13 14">Inhibin beta chain isoform X1</fullName>
    </submittedName>
</protein>
<evidence type="ECO:0000313" key="14">
    <source>
        <dbReference type="RefSeq" id="XP_016991136.1"/>
    </source>
</evidence>
<dbReference type="Gene3D" id="2.60.120.970">
    <property type="match status" value="2"/>
</dbReference>
<evidence type="ECO:0000256" key="7">
    <source>
        <dbReference type="ARBA" id="ARBA00023180"/>
    </source>
</evidence>
<dbReference type="RefSeq" id="XP_016991136.1">
    <property type="nucleotide sequence ID" value="XM_017135647.1"/>
</dbReference>
<dbReference type="EnsemblMetazoa" id="XM_017135647.2">
    <property type="protein sequence ID" value="XP_016991136.1"/>
    <property type="gene ID" value="LOC108053075"/>
</dbReference>
<feature type="compositionally biased region" description="Basic residues" evidence="9">
    <location>
        <begin position="177"/>
        <end position="197"/>
    </location>
</feature>
<keyword evidence="5 8" id="KW-0339">Growth factor</keyword>
<keyword evidence="3" id="KW-0964">Secreted</keyword>
<dbReference type="InterPro" id="IPR029034">
    <property type="entry name" value="Cystine-knot_cytokine"/>
</dbReference>
<feature type="region of interest" description="Disordered" evidence="9">
    <location>
        <begin position="171"/>
        <end position="219"/>
    </location>
</feature>
<dbReference type="GeneID" id="108053075"/>
<keyword evidence="6" id="KW-1015">Disulfide bond</keyword>
<evidence type="ECO:0000256" key="4">
    <source>
        <dbReference type="ARBA" id="ARBA00022729"/>
    </source>
</evidence>
<evidence type="ECO:0000256" key="3">
    <source>
        <dbReference type="ARBA" id="ARBA00022525"/>
    </source>
</evidence>
<dbReference type="Gene3D" id="2.10.90.10">
    <property type="entry name" value="Cystine-knot cytokines"/>
    <property type="match status" value="1"/>
</dbReference>
<reference evidence="11" key="3">
    <citation type="submission" date="2025-05" db="UniProtKB">
        <authorList>
            <consortium name="EnsemblMetazoa"/>
        </authorList>
    </citation>
    <scope>IDENTIFICATION</scope>
</reference>
<accession>A0A6P4G0Z8</accession>
<reference evidence="13 14" key="2">
    <citation type="submission" date="2025-04" db="UniProtKB">
        <authorList>
            <consortium name="RefSeq"/>
        </authorList>
    </citation>
    <scope>IDENTIFICATION</scope>
</reference>
<evidence type="ECO:0000256" key="2">
    <source>
        <dbReference type="ARBA" id="ARBA00006656"/>
    </source>
</evidence>
<evidence type="ECO:0000259" key="10">
    <source>
        <dbReference type="PROSITE" id="PS51362"/>
    </source>
</evidence>
<comment type="subcellular location">
    <subcellularLocation>
        <location evidence="1">Secreted</location>
    </subcellularLocation>
</comment>